<feature type="region of interest" description="Disordered" evidence="1">
    <location>
        <begin position="114"/>
        <end position="159"/>
    </location>
</feature>
<evidence type="ECO:0000256" key="1">
    <source>
        <dbReference type="SAM" id="MobiDB-lite"/>
    </source>
</evidence>
<keyword evidence="3" id="KW-1185">Reference proteome</keyword>
<evidence type="ECO:0000313" key="2">
    <source>
        <dbReference type="EMBL" id="KAG1565984.1"/>
    </source>
</evidence>
<sequence length="597" mass="67857">MKKLQEEADKEWEKELARRKEQELNDEAIAKELQAQLEQEEEQQQQQQQQVQPTPPSRPPPLPLKPQAYNQLSNSPNVSIAPLYSLSEKSTSSLPPRRSYLPYKPSLTAQITSSPVIQSPTHHATNTSVPRPSVNHTLNNNSNPVSAPGPSFSSNPIHLDTTATATNKLYYPDPSPASHTAHADPSPAITTHPVHYDPSPTITAHPVYPKSRYHAHATVNQAAQSLPLVMSMPEPTNAPVQPHNPTHSEPNVLPLSPPYNPTHSEPNVLPLSQPYRTWQPPTEKIQMNTHQPIKTLMNKNNPYYKASDSFLSLKPNQQGKIEEEQEPEVKTRISATLSVRSDDSGYDYSDMVYVKNNGMMMMPENPFADTNAIKEIQILDPILLSHSSRKEEKEEVIEREGKEEEMIGREEKMEYEEKESIEERGYSEKEAVNEERDEWLNEGLSTQKVYPTNILRAGAPVVDSTDYGYYQVDKANKELPRLPNSTNKEDRHITVASLKPGQRVWIRIHPTDTGKTLAERIHIVASYQTRRVTKITTKNGRNIPLDNTPLFEDWNEILLFEEGESWTVEWTFMDHPYLEKLAEGKEWMKQLKASFKS</sequence>
<feature type="compositionally biased region" description="Pro residues" evidence="1">
    <location>
        <begin position="53"/>
        <end position="64"/>
    </location>
</feature>
<feature type="compositionally biased region" description="Basic and acidic residues" evidence="1">
    <location>
        <begin position="421"/>
        <end position="434"/>
    </location>
</feature>
<evidence type="ECO:0000313" key="3">
    <source>
        <dbReference type="Proteomes" id="UP000740926"/>
    </source>
</evidence>
<reference evidence="2 3" key="1">
    <citation type="journal article" date="2020" name="Microb. Genom.">
        <title>Genetic diversity of clinical and environmental Mucorales isolates obtained from an investigation of mucormycosis cases among solid organ transplant recipients.</title>
        <authorList>
            <person name="Nguyen M.H."/>
            <person name="Kaul D."/>
            <person name="Muto C."/>
            <person name="Cheng S.J."/>
            <person name="Richter R.A."/>
            <person name="Bruno V.M."/>
            <person name="Liu G."/>
            <person name="Beyhan S."/>
            <person name="Sundermann A.J."/>
            <person name="Mounaud S."/>
            <person name="Pasculle A.W."/>
            <person name="Nierman W.C."/>
            <person name="Driscoll E."/>
            <person name="Cumbie R."/>
            <person name="Clancy C.J."/>
            <person name="Dupont C.L."/>
        </authorList>
    </citation>
    <scope>NUCLEOTIDE SEQUENCE [LARGE SCALE GENOMIC DNA]</scope>
    <source>
        <strain evidence="2 3">GL24</strain>
    </source>
</reference>
<feature type="compositionally biased region" description="Polar residues" evidence="1">
    <location>
        <begin position="68"/>
        <end position="78"/>
    </location>
</feature>
<accession>A0A9P6YWK1</accession>
<dbReference type="AlphaFoldDB" id="A0A9P6YWK1"/>
<gene>
    <name evidence="2" type="ORF">G6F50_009558</name>
</gene>
<proteinExistence type="predicted"/>
<feature type="region of interest" description="Disordered" evidence="1">
    <location>
        <begin position="413"/>
        <end position="434"/>
    </location>
</feature>
<comment type="caution">
    <text evidence="2">The sequence shown here is derived from an EMBL/GenBank/DDBJ whole genome shotgun (WGS) entry which is preliminary data.</text>
</comment>
<organism evidence="2 3">
    <name type="scientific">Rhizopus delemar</name>
    <dbReference type="NCBI Taxonomy" id="936053"/>
    <lineage>
        <taxon>Eukaryota</taxon>
        <taxon>Fungi</taxon>
        <taxon>Fungi incertae sedis</taxon>
        <taxon>Mucoromycota</taxon>
        <taxon>Mucoromycotina</taxon>
        <taxon>Mucoromycetes</taxon>
        <taxon>Mucorales</taxon>
        <taxon>Mucorineae</taxon>
        <taxon>Rhizopodaceae</taxon>
        <taxon>Rhizopus</taxon>
    </lineage>
</organism>
<dbReference type="EMBL" id="JAANIU010001900">
    <property type="protein sequence ID" value="KAG1565984.1"/>
    <property type="molecule type" value="Genomic_DNA"/>
</dbReference>
<feature type="compositionally biased region" description="Basic and acidic residues" evidence="1">
    <location>
        <begin position="1"/>
        <end position="23"/>
    </location>
</feature>
<name>A0A9P6YWK1_9FUNG</name>
<feature type="region of interest" description="Disordered" evidence="1">
    <location>
        <begin position="1"/>
        <end position="78"/>
    </location>
</feature>
<dbReference type="Proteomes" id="UP000740926">
    <property type="component" value="Unassembled WGS sequence"/>
</dbReference>
<protein>
    <submittedName>
        <fullName evidence="2">Uncharacterized protein</fullName>
    </submittedName>
</protein>